<keyword evidence="4" id="KW-0548">Nucleotidyltransferase</keyword>
<dbReference type="EMBL" id="DF196807">
    <property type="protein sequence ID" value="GAD28401.1"/>
    <property type="molecule type" value="Genomic_DNA"/>
</dbReference>
<dbReference type="AlphaFoldDB" id="V5F527"/>
<dbReference type="GO" id="GO:0016779">
    <property type="term" value="F:nucleotidyltransferase activity"/>
    <property type="evidence" value="ECO:0007669"/>
    <property type="project" value="UniProtKB-KW"/>
</dbReference>
<dbReference type="eggNOG" id="ENOG502ZBDG">
    <property type="taxonomic scope" value="Bacteria"/>
</dbReference>
<dbReference type="HOGENOM" id="CLU_1419503_0_0_6"/>
<accession>V5F527</accession>
<evidence type="ECO:0000256" key="5">
    <source>
        <dbReference type="ARBA" id="ARBA00023125"/>
    </source>
</evidence>
<name>V5F527_PHOLE</name>
<dbReference type="GO" id="GO:0003677">
    <property type="term" value="F:DNA binding"/>
    <property type="evidence" value="ECO:0007669"/>
    <property type="project" value="UniProtKB-UniRule"/>
</dbReference>
<evidence type="ECO:0000313" key="8">
    <source>
        <dbReference type="EMBL" id="GAD28401.1"/>
    </source>
</evidence>
<gene>
    <name evidence="8" type="ORF">PLEI_0041</name>
</gene>
<dbReference type="Pfam" id="PF14487">
    <property type="entry name" value="DarT"/>
    <property type="match status" value="1"/>
</dbReference>
<dbReference type="PROSITE" id="PS52018">
    <property type="entry name" value="DART"/>
    <property type="match status" value="1"/>
</dbReference>
<dbReference type="GO" id="GO:0016757">
    <property type="term" value="F:glycosyltransferase activity"/>
    <property type="evidence" value="ECO:0007669"/>
    <property type="project" value="UniProtKB-KW"/>
</dbReference>
<sequence length="163" mass="18885">MPRAQLHNFIDVADHEILGGRAAHGLEHYVPFHFFAKNPFDGKVQKDNPLIDFVLISVHRNTASENGWRVIPRHPLANQKLELLEYAEGMKSIDWEMMNLRDYHNAESRSVCMAECLSPTTVPVNVFFKLFVSSEDVKQNVEMILRDHNVEIEVLVNQKMFIR</sequence>
<reference evidence="9" key="1">
    <citation type="submission" date="2012-12" db="EMBL/GenBank/DDBJ databases">
        <title>Genome Sequence of Photobacterium leiognathi lrivu.4.1.</title>
        <authorList>
            <person name="Urbanczyk H."/>
            <person name="Ogura Y."/>
            <person name="Hayashi T."/>
            <person name="Dunlap P.V."/>
        </authorList>
    </citation>
    <scope>NUCLEOTIDE SEQUENCE [LARGE SCALE GENOMIC DNA]</scope>
    <source>
        <strain evidence="9">lrivu.4.1</strain>
    </source>
</reference>
<evidence type="ECO:0000256" key="6">
    <source>
        <dbReference type="PROSITE-ProRule" id="PRU01362"/>
    </source>
</evidence>
<protein>
    <recommendedName>
        <fullName evidence="7">DarT domain-containing protein</fullName>
    </recommendedName>
</protein>
<keyword evidence="5 6" id="KW-0238">DNA-binding</keyword>
<evidence type="ECO:0000256" key="3">
    <source>
        <dbReference type="ARBA" id="ARBA00022679"/>
    </source>
</evidence>
<evidence type="ECO:0000313" key="9">
    <source>
        <dbReference type="Proteomes" id="UP000030675"/>
    </source>
</evidence>
<evidence type="ECO:0000256" key="1">
    <source>
        <dbReference type="ARBA" id="ARBA00022649"/>
    </source>
</evidence>
<evidence type="ECO:0000256" key="2">
    <source>
        <dbReference type="ARBA" id="ARBA00022676"/>
    </source>
</evidence>
<dbReference type="InterPro" id="IPR029494">
    <property type="entry name" value="DarT"/>
</dbReference>
<evidence type="ECO:0000256" key="4">
    <source>
        <dbReference type="ARBA" id="ARBA00022695"/>
    </source>
</evidence>
<proteinExistence type="inferred from homology"/>
<comment type="caution">
    <text evidence="6">Lacks conserved residue(s) required for the propagation of feature annotation.</text>
</comment>
<feature type="domain" description="DarT" evidence="7">
    <location>
        <begin position="1"/>
        <end position="162"/>
    </location>
</feature>
<keyword evidence="2" id="KW-0328">Glycosyltransferase</keyword>
<keyword evidence="3" id="KW-0808">Transferase</keyword>
<comment type="similarity">
    <text evidence="6">Belongs to the DarT ADP-ribosyltransferase family.</text>
</comment>
<keyword evidence="1 6" id="KW-1277">Toxin-antitoxin system</keyword>
<organism evidence="8 9">
    <name type="scientific">Photobacterium leiognathi lrivu.4.1</name>
    <dbReference type="NCBI Taxonomy" id="1248232"/>
    <lineage>
        <taxon>Bacteria</taxon>
        <taxon>Pseudomonadati</taxon>
        <taxon>Pseudomonadota</taxon>
        <taxon>Gammaproteobacteria</taxon>
        <taxon>Vibrionales</taxon>
        <taxon>Vibrionaceae</taxon>
        <taxon>Photobacterium</taxon>
    </lineage>
</organism>
<dbReference type="Proteomes" id="UP000030675">
    <property type="component" value="Unassembled WGS sequence"/>
</dbReference>
<evidence type="ECO:0000259" key="7">
    <source>
        <dbReference type="PROSITE" id="PS52018"/>
    </source>
</evidence>